<keyword evidence="1" id="KW-0808">Transferase</keyword>
<dbReference type="Pfam" id="PF00494">
    <property type="entry name" value="SQS_PSY"/>
    <property type="match status" value="1"/>
</dbReference>
<dbReference type="PATRIC" id="fig|28092.6.peg.5974"/>
<keyword evidence="3" id="KW-1185">Reference proteome</keyword>
<dbReference type="GO" id="GO:0016765">
    <property type="term" value="F:transferase activity, transferring alkyl or aryl (other than methyl) groups"/>
    <property type="evidence" value="ECO:0007669"/>
    <property type="project" value="InterPro"/>
</dbReference>
<dbReference type="OrthoDB" id="9807580at2"/>
<dbReference type="Proteomes" id="UP000033618">
    <property type="component" value="Unassembled WGS sequence"/>
</dbReference>
<protein>
    <recommendedName>
        <fullName evidence="4">Phytoene synthase</fullName>
    </recommendedName>
</protein>
<dbReference type="SUPFAM" id="SSF48576">
    <property type="entry name" value="Terpenoid synthases"/>
    <property type="match status" value="1"/>
</dbReference>
<dbReference type="AlphaFoldDB" id="A0A0F5JTW0"/>
<dbReference type="STRING" id="28092.WM40_25300"/>
<dbReference type="Gene3D" id="1.10.600.10">
    <property type="entry name" value="Farnesyl Diphosphate Synthase"/>
    <property type="match status" value="1"/>
</dbReference>
<accession>A0A0F5JTW0</accession>
<organism evidence="2 3">
    <name type="scientific">Robbsia andropogonis</name>
    <dbReference type="NCBI Taxonomy" id="28092"/>
    <lineage>
        <taxon>Bacteria</taxon>
        <taxon>Pseudomonadati</taxon>
        <taxon>Pseudomonadota</taxon>
        <taxon>Betaproteobacteria</taxon>
        <taxon>Burkholderiales</taxon>
        <taxon>Burkholderiaceae</taxon>
        <taxon>Robbsia</taxon>
    </lineage>
</organism>
<dbReference type="InterPro" id="IPR002060">
    <property type="entry name" value="Squ/phyt_synthse"/>
</dbReference>
<gene>
    <name evidence="2" type="ORF">WM40_25300</name>
</gene>
<dbReference type="PANTHER" id="PTHR31480">
    <property type="entry name" value="BIFUNCTIONAL LYCOPENE CYCLASE/PHYTOENE SYNTHASE"/>
    <property type="match status" value="1"/>
</dbReference>
<comment type="caution">
    <text evidence="2">The sequence shown here is derived from an EMBL/GenBank/DDBJ whole genome shotgun (WGS) entry which is preliminary data.</text>
</comment>
<feature type="non-terminal residue" evidence="2">
    <location>
        <position position="1"/>
    </location>
</feature>
<sequence>DDFIAVIDGMQMDLDADIQAPSFAVLDLYCDRVASAVGRLSTQVFGLDRELGVALAHHLGRALQFTNILRDLDEDIAIHRLYLPREALVEAGIDTRVFDQANAVAPNWLGTASALSGSSAANDDARPTTPVTAPLRTTVTRDAAMAAVLQARDLPKACTWLARRAQTHYQSANALMRTAPRRTVKAPRLMYAVYHAIFMRTVQQGWAAPRTRVRLPSWRLVWLLLRHGLL</sequence>
<dbReference type="EMBL" id="LAQU01000076">
    <property type="protein sequence ID" value="KKB61080.1"/>
    <property type="molecule type" value="Genomic_DNA"/>
</dbReference>
<evidence type="ECO:0000256" key="1">
    <source>
        <dbReference type="ARBA" id="ARBA00022679"/>
    </source>
</evidence>
<dbReference type="InterPro" id="IPR019845">
    <property type="entry name" value="Squalene/phytoene_synthase_CS"/>
</dbReference>
<dbReference type="RefSeq" id="WP_046154376.1">
    <property type="nucleotide sequence ID" value="NZ_LAQU01000076.1"/>
</dbReference>
<name>A0A0F5JTW0_9BURK</name>
<dbReference type="PROSITE" id="PS01045">
    <property type="entry name" value="SQUALEN_PHYTOEN_SYN_2"/>
    <property type="match status" value="1"/>
</dbReference>
<evidence type="ECO:0000313" key="2">
    <source>
        <dbReference type="EMBL" id="KKB61080.1"/>
    </source>
</evidence>
<reference evidence="2 3" key="1">
    <citation type="submission" date="2015-03" db="EMBL/GenBank/DDBJ databases">
        <title>Draft Genome Sequence of Burkholderia andropogonis type strain ICMP2807, isolated from Sorghum bicolor.</title>
        <authorList>
            <person name="Lopes-Santos L."/>
            <person name="Castro D.B."/>
            <person name="Ottoboni L.M."/>
            <person name="Park D."/>
            <person name="Weirc B.S."/>
            <person name="Destefano S.A."/>
        </authorList>
    </citation>
    <scope>NUCLEOTIDE SEQUENCE [LARGE SCALE GENOMIC DNA]</scope>
    <source>
        <strain evidence="2 3">ICMP2807</strain>
    </source>
</reference>
<proteinExistence type="predicted"/>
<dbReference type="PROSITE" id="PS01044">
    <property type="entry name" value="SQUALEN_PHYTOEN_SYN_1"/>
    <property type="match status" value="1"/>
</dbReference>
<dbReference type="InterPro" id="IPR008949">
    <property type="entry name" value="Isoprenoid_synthase_dom_sf"/>
</dbReference>
<evidence type="ECO:0000313" key="3">
    <source>
        <dbReference type="Proteomes" id="UP000033618"/>
    </source>
</evidence>
<dbReference type="GO" id="GO:0008299">
    <property type="term" value="P:isoprenoid biosynthetic process"/>
    <property type="evidence" value="ECO:0007669"/>
    <property type="project" value="UniProtKB-ARBA"/>
</dbReference>
<evidence type="ECO:0008006" key="4">
    <source>
        <dbReference type="Google" id="ProtNLM"/>
    </source>
</evidence>